<sequence length="469" mass="52254">MTATLRPLPRPELPLSDTAATPDTSDLAQRAASIVRRAGPAPLPPVYAAARRQLLALATRHRRALRRAHPDLTGEPRRAQLRADLQPVHLALDALRRAHAIHLRAAQQAALRESLQLKAQPTGCDPLTRDLARHWGAPELLPTGADAVTRAQLIATRARPSLRALRAARRHLIQLAWDTRRTGDRHAAREVCRVTAKVTASLPRPHVRRHLIRRAWVARPHRHESPEAAQVYAALRQQIRDLTRVIRSKRRVDRDLGRLREHVQLTTPMQLRREALTRIQSAAATQPQAYTVPAPSRARHIISSPEPGNGTLPPIDPPARPPRRSQHARALHRHAVQHLARMLYIAHADGWQSLNLSTPTGPASDTPRARITGGLTYRATLDISGVILDIDALITTHAYRAALAALTPDHQQAVREYYVRRPARGDLCPDLLDSKYTHTYRGFDALLDMLFTQGTLASPLAKSRKTRAE</sequence>
<feature type="region of interest" description="Disordered" evidence="1">
    <location>
        <begin position="303"/>
        <end position="327"/>
    </location>
</feature>
<evidence type="ECO:0000313" key="3">
    <source>
        <dbReference type="Proteomes" id="UP000604341"/>
    </source>
</evidence>
<accession>A0ABQ2FQ58</accession>
<evidence type="ECO:0000256" key="1">
    <source>
        <dbReference type="SAM" id="MobiDB-lite"/>
    </source>
</evidence>
<feature type="region of interest" description="Disordered" evidence="1">
    <location>
        <begin position="1"/>
        <end position="23"/>
    </location>
</feature>
<organism evidence="2 3">
    <name type="scientific">Deinococcus radiotolerans</name>
    <dbReference type="NCBI Taxonomy" id="1309407"/>
    <lineage>
        <taxon>Bacteria</taxon>
        <taxon>Thermotogati</taxon>
        <taxon>Deinococcota</taxon>
        <taxon>Deinococci</taxon>
        <taxon>Deinococcales</taxon>
        <taxon>Deinococcaceae</taxon>
        <taxon>Deinococcus</taxon>
    </lineage>
</organism>
<dbReference type="EMBL" id="BMPE01000021">
    <property type="protein sequence ID" value="GGL15729.1"/>
    <property type="molecule type" value="Genomic_DNA"/>
</dbReference>
<proteinExistence type="predicted"/>
<gene>
    <name evidence="2" type="ORF">GCM10010844_38330</name>
</gene>
<reference evidence="3" key="1">
    <citation type="journal article" date="2019" name="Int. J. Syst. Evol. Microbiol.">
        <title>The Global Catalogue of Microorganisms (GCM) 10K type strain sequencing project: providing services to taxonomists for standard genome sequencing and annotation.</title>
        <authorList>
            <consortium name="The Broad Institute Genomics Platform"/>
            <consortium name="The Broad Institute Genome Sequencing Center for Infectious Disease"/>
            <person name="Wu L."/>
            <person name="Ma J."/>
        </authorList>
    </citation>
    <scope>NUCLEOTIDE SEQUENCE [LARGE SCALE GENOMIC DNA]</scope>
    <source>
        <strain evidence="3">JCM 19173</strain>
    </source>
</reference>
<keyword evidence="3" id="KW-1185">Reference proteome</keyword>
<comment type="caution">
    <text evidence="2">The sequence shown here is derived from an EMBL/GenBank/DDBJ whole genome shotgun (WGS) entry which is preliminary data.</text>
</comment>
<protein>
    <recommendedName>
        <fullName evidence="4">CHAD domain-containing protein</fullName>
    </recommendedName>
</protein>
<evidence type="ECO:0000313" key="2">
    <source>
        <dbReference type="EMBL" id="GGL15729.1"/>
    </source>
</evidence>
<dbReference type="Proteomes" id="UP000604341">
    <property type="component" value="Unassembled WGS sequence"/>
</dbReference>
<name>A0ABQ2FQ58_9DEIO</name>
<evidence type="ECO:0008006" key="4">
    <source>
        <dbReference type="Google" id="ProtNLM"/>
    </source>
</evidence>